<name>A0ABX4YIG6_9LEPT</name>
<sequence>MKIFNFARIGREARLAILSGALQSRNKTKNKKATSGYPESFGIFRKGTDCILNRSFLRLRSKRIYYSIE</sequence>
<proteinExistence type="predicted"/>
<dbReference type="Proteomes" id="UP000094669">
    <property type="component" value="Unassembled WGS sequence"/>
</dbReference>
<keyword evidence="2" id="KW-1185">Reference proteome</keyword>
<accession>A0ABX4YIG6</accession>
<dbReference type="EMBL" id="MCRM02000009">
    <property type="protein sequence ID" value="PNV75078.1"/>
    <property type="molecule type" value="Genomic_DNA"/>
</dbReference>
<comment type="caution">
    <text evidence="1">The sequence shown here is derived from an EMBL/GenBank/DDBJ whole genome shotgun (WGS) entry which is preliminary data.</text>
</comment>
<protein>
    <submittedName>
        <fullName evidence="1">Uncharacterized protein</fullName>
    </submittedName>
</protein>
<gene>
    <name evidence="1" type="ORF">BES34_011005</name>
</gene>
<reference evidence="1" key="1">
    <citation type="submission" date="2018-01" db="EMBL/GenBank/DDBJ databases">
        <title>Genomic characterization of Leptospira inadai serogroup Lyme isolated from captured rat in Brazil and comparative analysis with human reference strain.</title>
        <authorList>
            <person name="Moreno L.Z."/>
            <person name="Loureiro A.P."/>
            <person name="Miraglia F."/>
            <person name="Kremer F.S."/>
            <person name="Eslabao M.R."/>
            <person name="Dellagostin O.A."/>
            <person name="Lilenbaum W."/>
            <person name="Moreno A.M."/>
        </authorList>
    </citation>
    <scope>NUCLEOTIDE SEQUENCE [LARGE SCALE GENOMIC DNA]</scope>
    <source>
        <strain evidence="1">M34/99</strain>
    </source>
</reference>
<evidence type="ECO:0000313" key="2">
    <source>
        <dbReference type="Proteomes" id="UP000094669"/>
    </source>
</evidence>
<evidence type="ECO:0000313" key="1">
    <source>
        <dbReference type="EMBL" id="PNV75078.1"/>
    </source>
</evidence>
<organism evidence="1 2">
    <name type="scientific">Leptospira inadai serovar Lyme</name>
    <dbReference type="NCBI Taxonomy" id="293084"/>
    <lineage>
        <taxon>Bacteria</taxon>
        <taxon>Pseudomonadati</taxon>
        <taxon>Spirochaetota</taxon>
        <taxon>Spirochaetia</taxon>
        <taxon>Leptospirales</taxon>
        <taxon>Leptospiraceae</taxon>
        <taxon>Leptospira</taxon>
    </lineage>
</organism>